<dbReference type="NCBIfam" id="TIGR03109">
    <property type="entry name" value="exosort_XrtA"/>
    <property type="match status" value="1"/>
</dbReference>
<evidence type="ECO:0000259" key="9">
    <source>
        <dbReference type="Pfam" id="PF11984"/>
    </source>
</evidence>
<dbReference type="GO" id="GO:0005886">
    <property type="term" value="C:plasma membrane"/>
    <property type="evidence" value="ECO:0007669"/>
    <property type="project" value="UniProtKB-SubCell"/>
</dbReference>
<dbReference type="InterPro" id="IPR017540">
    <property type="entry name" value="Exosortase-1"/>
</dbReference>
<proteinExistence type="predicted"/>
<evidence type="ECO:0000256" key="2">
    <source>
        <dbReference type="ARBA" id="ARBA00022475"/>
    </source>
</evidence>
<evidence type="ECO:0000256" key="4">
    <source>
        <dbReference type="ARBA" id="ARBA00022692"/>
    </source>
</evidence>
<dbReference type="HOGENOM" id="CLU_039817_0_0_5"/>
<evidence type="ECO:0000256" key="5">
    <source>
        <dbReference type="ARBA" id="ARBA00022801"/>
    </source>
</evidence>
<feature type="transmembrane region" description="Helical" evidence="8">
    <location>
        <begin position="152"/>
        <end position="173"/>
    </location>
</feature>
<keyword evidence="6 8" id="KW-1133">Transmembrane helix</keyword>
<protein>
    <submittedName>
        <fullName evidence="10">Transmembrane protein EpsH</fullName>
    </submittedName>
</protein>
<dbReference type="eggNOG" id="COG1269">
    <property type="taxonomic scope" value="Bacteria"/>
</dbReference>
<keyword evidence="4 8" id="KW-0812">Transmembrane</keyword>
<evidence type="ECO:0000256" key="3">
    <source>
        <dbReference type="ARBA" id="ARBA00022670"/>
    </source>
</evidence>
<name>A0A097EDP5_9SPHN</name>
<gene>
    <name evidence="10" type="ORF">MC45_03760</name>
</gene>
<dbReference type="EMBL" id="CP009571">
    <property type="protein sequence ID" value="AIT05665.1"/>
    <property type="molecule type" value="Genomic_DNA"/>
</dbReference>
<dbReference type="RefSeq" id="WP_038659695.1">
    <property type="nucleotide sequence ID" value="NZ_CP009571.1"/>
</dbReference>
<dbReference type="InterPro" id="IPR014263">
    <property type="entry name" value="Methanolan_biosynth_EpsI"/>
</dbReference>
<dbReference type="NCBIfam" id="TIGR02914">
    <property type="entry name" value="EpsI_fam"/>
    <property type="match status" value="1"/>
</dbReference>
<dbReference type="GO" id="GO:0006508">
    <property type="term" value="P:proteolysis"/>
    <property type="evidence" value="ECO:0007669"/>
    <property type="project" value="UniProtKB-KW"/>
</dbReference>
<keyword evidence="5" id="KW-0378">Hydrolase</keyword>
<dbReference type="AlphaFoldDB" id="A0A097EDP5"/>
<feature type="transmembrane region" description="Helical" evidence="8">
    <location>
        <begin position="248"/>
        <end position="269"/>
    </location>
</feature>
<dbReference type="Proteomes" id="UP000033200">
    <property type="component" value="Chromosome"/>
</dbReference>
<dbReference type="Pfam" id="PF11984">
    <property type="entry name" value="DUF3485"/>
    <property type="match status" value="1"/>
</dbReference>
<feature type="transmembrane region" description="Helical" evidence="8">
    <location>
        <begin position="209"/>
        <end position="228"/>
    </location>
</feature>
<evidence type="ECO:0000256" key="6">
    <source>
        <dbReference type="ARBA" id="ARBA00022989"/>
    </source>
</evidence>
<dbReference type="InterPro" id="IPR013426">
    <property type="entry name" value="EpsH-like"/>
</dbReference>
<accession>A0A097EDP5</accession>
<feature type="transmembrane region" description="Helical" evidence="8">
    <location>
        <begin position="68"/>
        <end position="87"/>
    </location>
</feature>
<dbReference type="InterPro" id="IPR019127">
    <property type="entry name" value="Exosortase"/>
</dbReference>
<feature type="transmembrane region" description="Helical" evidence="8">
    <location>
        <begin position="107"/>
        <end position="131"/>
    </location>
</feature>
<dbReference type="STRING" id="1549858.MC45_03760"/>
<evidence type="ECO:0000313" key="10">
    <source>
        <dbReference type="EMBL" id="AIT05665.1"/>
    </source>
</evidence>
<feature type="transmembrane region" description="Helical" evidence="8">
    <location>
        <begin position="185"/>
        <end position="202"/>
    </location>
</feature>
<keyword evidence="7 8" id="KW-0472">Membrane</keyword>
<feature type="domain" description="Methanolan biosynthesis EpsI" evidence="9">
    <location>
        <begin position="300"/>
        <end position="484"/>
    </location>
</feature>
<dbReference type="Pfam" id="PF09721">
    <property type="entry name" value="Exosortase_EpsH"/>
    <property type="match status" value="1"/>
</dbReference>
<keyword evidence="2" id="KW-1003">Cell membrane</keyword>
<keyword evidence="11" id="KW-1185">Reference proteome</keyword>
<evidence type="ECO:0000256" key="8">
    <source>
        <dbReference type="SAM" id="Phobius"/>
    </source>
</evidence>
<dbReference type="KEGG" id="stax:MC45_03760"/>
<organism evidence="10 11">
    <name type="scientific">Sphingomonas taxi</name>
    <dbReference type="NCBI Taxonomy" id="1549858"/>
    <lineage>
        <taxon>Bacteria</taxon>
        <taxon>Pseudomonadati</taxon>
        <taxon>Pseudomonadota</taxon>
        <taxon>Alphaproteobacteria</taxon>
        <taxon>Sphingomonadales</taxon>
        <taxon>Sphingomonadaceae</taxon>
        <taxon>Sphingomonas</taxon>
    </lineage>
</organism>
<dbReference type="GO" id="GO:0008233">
    <property type="term" value="F:peptidase activity"/>
    <property type="evidence" value="ECO:0007669"/>
    <property type="project" value="UniProtKB-KW"/>
</dbReference>
<keyword evidence="3" id="KW-0645">Protease</keyword>
<feature type="transmembrane region" description="Helical" evidence="8">
    <location>
        <begin position="290"/>
        <end position="310"/>
    </location>
</feature>
<evidence type="ECO:0000256" key="7">
    <source>
        <dbReference type="ARBA" id="ARBA00023136"/>
    </source>
</evidence>
<comment type="subcellular location">
    <subcellularLocation>
        <location evidence="1">Cell membrane</location>
        <topology evidence="1">Multi-pass membrane protein</topology>
    </subcellularLocation>
</comment>
<dbReference type="NCBIfam" id="TIGR02602">
    <property type="entry name" value="8TM_EpsH"/>
    <property type="match status" value="1"/>
</dbReference>
<sequence length="496" mass="52709">MTGAQWRRHAIGLALAAAAILLLVRDDVARLVSIWWTSTTFGHCLFIGPVIGWLVWQRRRELAALTPVAWWPGLALVAVGGAGWLMGDAGSVGFARQLGLVVMLQGAVVTLLGPQVARGLAFPLGYALFLVPFGEEMESLLQAVTVRMVMPLLHLAGVPASSNGVLIHAGRYWFEVAEACSGAKFVIAMLAFGVLVADVCFVSWRRRAWFLLAALVVPVLANGLRAFGTIYAAHLTSVEAATGFDHIVYGWLFFGLVMAAVLAIGWRWFDRTPDAPAFDPAALRPVAGGRMGLPIGVLLTLAVAGVWPMWSAGIAHRATPLPARIELPQVAGWTRAALSRRAPWMPYYPGADHMLFGRYARGGAAVDLAVAVFGSQGEGHKIGAFGTGAIREEDRWVRVADEAPIAGGKAMRITAAGPVERVVATWYVVGDTVTSDERVVKIETMKAKLFGGAQRAVAIHLSAEVLPGRDARADIAALAAALGPVDGLSDAVVAPR</sequence>
<dbReference type="NCBIfam" id="TIGR04178">
    <property type="entry name" value="exo_archaeo"/>
    <property type="match status" value="1"/>
</dbReference>
<feature type="transmembrane region" description="Helical" evidence="8">
    <location>
        <begin position="35"/>
        <end position="56"/>
    </location>
</feature>
<reference evidence="10 11" key="1">
    <citation type="submission" date="2014-09" db="EMBL/GenBank/DDBJ databases">
        <title>Using Illumina technology Improving SMRT sequencing Genome Assembly by RASTools.</title>
        <authorList>
            <person name="Zhou Y."/>
            <person name="Ma T."/>
            <person name="Liu T."/>
        </authorList>
    </citation>
    <scope>NUCLEOTIDE SEQUENCE [LARGE SCALE GENOMIC DNA]</scope>
    <source>
        <strain evidence="10 11">ATCC 55669</strain>
    </source>
</reference>
<evidence type="ECO:0000313" key="11">
    <source>
        <dbReference type="Proteomes" id="UP000033200"/>
    </source>
</evidence>
<evidence type="ECO:0000256" key="1">
    <source>
        <dbReference type="ARBA" id="ARBA00004651"/>
    </source>
</evidence>
<dbReference type="InterPro" id="IPR026392">
    <property type="entry name" value="Exo/Archaeosortase_dom"/>
</dbReference>